<dbReference type="EMBL" id="JARYMX010000002">
    <property type="protein sequence ID" value="KAJ9559781.1"/>
    <property type="molecule type" value="Genomic_DNA"/>
</dbReference>
<dbReference type="Pfam" id="PF24626">
    <property type="entry name" value="SH3_Tf2-1"/>
    <property type="match status" value="1"/>
</dbReference>
<dbReference type="SUPFAM" id="SSF56672">
    <property type="entry name" value="DNA/RNA polymerases"/>
    <property type="match status" value="1"/>
</dbReference>
<protein>
    <recommendedName>
        <fullName evidence="1">Tf2-1-like SH3-like domain-containing protein</fullName>
    </recommendedName>
</protein>
<organism evidence="2 3">
    <name type="scientific">Centaurea solstitialis</name>
    <name type="common">yellow star-thistle</name>
    <dbReference type="NCBI Taxonomy" id="347529"/>
    <lineage>
        <taxon>Eukaryota</taxon>
        <taxon>Viridiplantae</taxon>
        <taxon>Streptophyta</taxon>
        <taxon>Embryophyta</taxon>
        <taxon>Tracheophyta</taxon>
        <taxon>Spermatophyta</taxon>
        <taxon>Magnoliopsida</taxon>
        <taxon>eudicotyledons</taxon>
        <taxon>Gunneridae</taxon>
        <taxon>Pentapetalae</taxon>
        <taxon>asterids</taxon>
        <taxon>campanulids</taxon>
        <taxon>Asterales</taxon>
        <taxon>Asteraceae</taxon>
        <taxon>Carduoideae</taxon>
        <taxon>Cardueae</taxon>
        <taxon>Centaureinae</taxon>
        <taxon>Centaurea</taxon>
    </lineage>
</organism>
<dbReference type="InterPro" id="IPR053134">
    <property type="entry name" value="RNA-dir_DNA_polymerase"/>
</dbReference>
<sequence>MISWYFLREASEYYRELTKLSVRNRYPLPKIDDLFDQLRGAMWFSKLDLRLRYHQLKVRGEDVCKTAFCTRCVHFEFIGMPFVLTNVSIYILWEIVDRLTVGLKLVGKRKCFRRCHHGKGDTLSEAWQSSLRFIRPFEMDAHVGRVVYQSELPPELSQIHNTFHILQLQWCLADESGCIPIAVIQVDERLGYVERPIAVLKRKTKMLEIKKHSKGSVGASERLRVDVGVRGRDEAEPSKVVPRLGDFEDEILFLRTYREREEATLEEKIRVSIGGLESSSREIVRVFVIKSQGLRSMWRIDQLINL</sequence>
<dbReference type="InterPro" id="IPR043128">
    <property type="entry name" value="Rev_trsase/Diguanyl_cyclase"/>
</dbReference>
<gene>
    <name evidence="2" type="ORF">OSB04_004941</name>
</gene>
<reference evidence="2" key="1">
    <citation type="submission" date="2023-03" db="EMBL/GenBank/DDBJ databases">
        <title>Chromosome-scale reference genome and RAD-based genetic map of yellow starthistle (Centaurea solstitialis) reveal putative structural variation and QTLs associated with invader traits.</title>
        <authorList>
            <person name="Reatini B."/>
            <person name="Cang F.A."/>
            <person name="Jiang Q."/>
            <person name="Mckibben M.T.W."/>
            <person name="Barker M.S."/>
            <person name="Rieseberg L.H."/>
            <person name="Dlugosch K.M."/>
        </authorList>
    </citation>
    <scope>NUCLEOTIDE SEQUENCE</scope>
    <source>
        <strain evidence="2">CAN-66</strain>
        <tissue evidence="2">Leaf</tissue>
    </source>
</reference>
<feature type="domain" description="Tf2-1-like SH3-like" evidence="1">
    <location>
        <begin position="131"/>
        <end position="171"/>
    </location>
</feature>
<evidence type="ECO:0000259" key="1">
    <source>
        <dbReference type="Pfam" id="PF24626"/>
    </source>
</evidence>
<dbReference type="PANTHER" id="PTHR24559:SF444">
    <property type="entry name" value="REVERSE TRANSCRIPTASE DOMAIN-CONTAINING PROTEIN"/>
    <property type="match status" value="1"/>
</dbReference>
<keyword evidence="3" id="KW-1185">Reference proteome</keyword>
<evidence type="ECO:0000313" key="3">
    <source>
        <dbReference type="Proteomes" id="UP001172457"/>
    </source>
</evidence>
<dbReference type="PANTHER" id="PTHR24559">
    <property type="entry name" value="TRANSPOSON TY3-I GAG-POL POLYPROTEIN"/>
    <property type="match status" value="1"/>
</dbReference>
<comment type="caution">
    <text evidence="2">The sequence shown here is derived from an EMBL/GenBank/DDBJ whole genome shotgun (WGS) entry which is preliminary data.</text>
</comment>
<evidence type="ECO:0000313" key="2">
    <source>
        <dbReference type="EMBL" id="KAJ9559781.1"/>
    </source>
</evidence>
<dbReference type="AlphaFoldDB" id="A0AA38TQM5"/>
<dbReference type="Gene3D" id="3.10.10.10">
    <property type="entry name" value="HIV Type 1 Reverse Transcriptase, subunit A, domain 1"/>
    <property type="match status" value="1"/>
</dbReference>
<dbReference type="InterPro" id="IPR043502">
    <property type="entry name" value="DNA/RNA_pol_sf"/>
</dbReference>
<dbReference type="InterPro" id="IPR056924">
    <property type="entry name" value="SH3_Tf2-1"/>
</dbReference>
<accession>A0AA38TQM5</accession>
<name>A0AA38TQM5_9ASTR</name>
<proteinExistence type="predicted"/>
<dbReference type="Proteomes" id="UP001172457">
    <property type="component" value="Chromosome 2"/>
</dbReference>
<dbReference type="Gene3D" id="3.30.70.270">
    <property type="match status" value="1"/>
</dbReference>